<comment type="caution">
    <text evidence="1">The sequence shown here is derived from an EMBL/GenBank/DDBJ whole genome shotgun (WGS) entry which is preliminary data.</text>
</comment>
<evidence type="ECO:0000313" key="1">
    <source>
        <dbReference type="EMBL" id="MBE0370285.1"/>
    </source>
</evidence>
<proteinExistence type="predicted"/>
<reference evidence="1 2" key="1">
    <citation type="submission" date="2015-03" db="EMBL/GenBank/DDBJ databases">
        <title>Genome sequence of Pseudoalteromonas aurantia.</title>
        <authorList>
            <person name="Xie B.-B."/>
            <person name="Rong J.-C."/>
            <person name="Qin Q.-L."/>
            <person name="Zhang Y.-Z."/>
        </authorList>
    </citation>
    <scope>NUCLEOTIDE SEQUENCE [LARGE SCALE GENOMIC DNA]</scope>
    <source>
        <strain evidence="1 2">208</strain>
    </source>
</reference>
<dbReference type="EMBL" id="AQGV01000015">
    <property type="protein sequence ID" value="MBE0370285.1"/>
    <property type="molecule type" value="Genomic_DNA"/>
</dbReference>
<gene>
    <name evidence="1" type="ORF">PAUR_b0281</name>
</gene>
<dbReference type="Proteomes" id="UP000615755">
    <property type="component" value="Unassembled WGS sequence"/>
</dbReference>
<accession>A0ABR9EH21</accession>
<organism evidence="1 2">
    <name type="scientific">Pseudoalteromonas aurantia 208</name>
    <dbReference type="NCBI Taxonomy" id="1314867"/>
    <lineage>
        <taxon>Bacteria</taxon>
        <taxon>Pseudomonadati</taxon>
        <taxon>Pseudomonadota</taxon>
        <taxon>Gammaproteobacteria</taxon>
        <taxon>Alteromonadales</taxon>
        <taxon>Pseudoalteromonadaceae</taxon>
        <taxon>Pseudoalteromonas</taxon>
    </lineage>
</organism>
<keyword evidence="2" id="KW-1185">Reference proteome</keyword>
<evidence type="ECO:0000313" key="2">
    <source>
        <dbReference type="Proteomes" id="UP000615755"/>
    </source>
</evidence>
<sequence>MKATPRVRKIALLDKFAYPELRLTNELHVYTTQWINNKRWDYMASQFIYDTEYTLVVIGTNREVS</sequence>
<name>A0ABR9EH21_9GAMM</name>
<dbReference type="RefSeq" id="WP_192509427.1">
    <property type="nucleotide sequence ID" value="NZ_AQGV01000015.1"/>
</dbReference>
<protein>
    <submittedName>
        <fullName evidence="1">Uncharacterized protein</fullName>
    </submittedName>
</protein>